<reference evidence="1 2" key="1">
    <citation type="submission" date="2017-03" db="EMBL/GenBank/DDBJ databases">
        <authorList>
            <person name="Afonso C.L."/>
            <person name="Miller P.J."/>
            <person name="Scott M.A."/>
            <person name="Spackman E."/>
            <person name="Goraichik I."/>
            <person name="Dimitrov K.M."/>
            <person name="Suarez D.L."/>
            <person name="Swayne D.E."/>
        </authorList>
    </citation>
    <scope>NUCLEOTIDE SEQUENCE [LARGE SCALE GENOMIC DNA]</scope>
    <source>
        <strain evidence="1 2">CECT 7639</strain>
    </source>
</reference>
<evidence type="ECO:0008006" key="3">
    <source>
        <dbReference type="Google" id="ProtNLM"/>
    </source>
</evidence>
<dbReference type="EMBL" id="FWFO01000001">
    <property type="protein sequence ID" value="SLN38010.1"/>
    <property type="molecule type" value="Genomic_DNA"/>
</dbReference>
<accession>A0A1Y5SEW1</accession>
<proteinExistence type="predicted"/>
<dbReference type="OrthoDB" id="5518417at2"/>
<dbReference type="AlphaFoldDB" id="A0A1Y5SEW1"/>
<organism evidence="1 2">
    <name type="scientific">Falsiruegeria litorea R37</name>
    <dbReference type="NCBI Taxonomy" id="1200284"/>
    <lineage>
        <taxon>Bacteria</taxon>
        <taxon>Pseudomonadati</taxon>
        <taxon>Pseudomonadota</taxon>
        <taxon>Alphaproteobacteria</taxon>
        <taxon>Rhodobacterales</taxon>
        <taxon>Roseobacteraceae</taxon>
        <taxon>Falsiruegeria</taxon>
    </lineage>
</organism>
<dbReference type="RefSeq" id="WP_085795432.1">
    <property type="nucleotide sequence ID" value="NZ_FWFO01000001.1"/>
</dbReference>
<protein>
    <recommendedName>
        <fullName evidence="3">HNH endonuclease 5 domain-containing protein</fullName>
    </recommendedName>
</protein>
<gene>
    <name evidence="1" type="ORF">TRL7639_01888</name>
</gene>
<dbReference type="Proteomes" id="UP000193077">
    <property type="component" value="Unassembled WGS sequence"/>
</dbReference>
<sequence length="262" mass="29244">MKKCAYCHNTAELRDSHAIPDAFFRSISKDNNGQLIAIPGSDGKIHLSQDTGKAKLLCEDCEREFNKRFDAPLVNAYRTWDKAFIEKGSGATLSFSAEQLAQGLASIFWRASVSGNDFYENASVTTPDIDRLLNVVNADRKNVLKLCSCFISRLYDKNSQRDGGFKTDSLSKVILPVTAYRINVGGTQQSNSIAFAAVFQGFISHITIPRLPYKFRNKPGYLKPGSVKVRAPRTHFADYEPLMEIMVEGKRKEMDGQSSLKN</sequence>
<keyword evidence="2" id="KW-1185">Reference proteome</keyword>
<evidence type="ECO:0000313" key="2">
    <source>
        <dbReference type="Proteomes" id="UP000193077"/>
    </source>
</evidence>
<name>A0A1Y5SEW1_9RHOB</name>
<evidence type="ECO:0000313" key="1">
    <source>
        <dbReference type="EMBL" id="SLN38010.1"/>
    </source>
</evidence>